<dbReference type="Gene3D" id="3.40.50.720">
    <property type="entry name" value="NAD(P)-binding Rossmann-like Domain"/>
    <property type="match status" value="1"/>
</dbReference>
<dbReference type="InterPro" id="IPR020843">
    <property type="entry name" value="ER"/>
</dbReference>
<dbReference type="EMBL" id="JAJSBI010000024">
    <property type="protein sequence ID" value="MCD9878909.1"/>
    <property type="molecule type" value="Genomic_DNA"/>
</dbReference>
<comment type="caution">
    <text evidence="4">The sequence shown here is derived from an EMBL/GenBank/DDBJ whole genome shotgun (WGS) entry which is preliminary data.</text>
</comment>
<gene>
    <name evidence="4" type="ORF">LJ657_35955</name>
</gene>
<evidence type="ECO:0000256" key="2">
    <source>
        <dbReference type="ARBA" id="ARBA00023002"/>
    </source>
</evidence>
<evidence type="ECO:0000256" key="1">
    <source>
        <dbReference type="ARBA" id="ARBA00022857"/>
    </source>
</evidence>
<name>A0A9Q3ZA25_9ACTN</name>
<sequence>MTVRTLAAQLVDLDAAPLVAETELREPSDGEVVVDMHYAALNPLDTYVIKGAVGGQAARPRVLGVEGAGMWEGRPVVVHGRGLGIVRDGTWAGQVVAHPDALVPVPDGVSLEAAACAAVVGTTAIRATVDVGRIEDTDRVLVLGAAGGVGQAVCSLACGAGAQVWGQTGSADKLQAVAATGATPLLAASAKELAAAADPLVPTMVFDALGGAFTGAAVDVLAEYGRLVSYGTSAGADSMLSLRTVYRKNLVIAGYGGGAEPPDRIRAGTELALRALREGDLVIPVCETYPLARVAAALDALIGRTAVGKILLDVRSTAP</sequence>
<protein>
    <submittedName>
        <fullName evidence="4">Zinc-binding alcohol dehydrogenase family protein</fullName>
    </submittedName>
</protein>
<dbReference type="PANTHER" id="PTHR48106">
    <property type="entry name" value="QUINONE OXIDOREDUCTASE PIG3-RELATED"/>
    <property type="match status" value="1"/>
</dbReference>
<keyword evidence="1" id="KW-0521">NADP</keyword>
<dbReference type="GO" id="GO:0035925">
    <property type="term" value="F:mRNA 3'-UTR AU-rich region binding"/>
    <property type="evidence" value="ECO:0007669"/>
    <property type="project" value="TreeGrafter"/>
</dbReference>
<dbReference type="AlphaFoldDB" id="A0A9Q3ZA25"/>
<dbReference type="PANTHER" id="PTHR48106:SF13">
    <property type="entry name" value="QUINONE OXIDOREDUCTASE-RELATED"/>
    <property type="match status" value="1"/>
</dbReference>
<feature type="domain" description="Enoyl reductase (ER)" evidence="3">
    <location>
        <begin position="8"/>
        <end position="312"/>
    </location>
</feature>
<proteinExistence type="predicted"/>
<reference evidence="4" key="1">
    <citation type="submission" date="2021-12" db="EMBL/GenBank/DDBJ databases">
        <authorList>
            <person name="Lee J.-H."/>
            <person name="Kim S.-B."/>
        </authorList>
    </citation>
    <scope>NUCLEOTIDE SEQUENCE</scope>
    <source>
        <strain evidence="4">NR30</strain>
    </source>
</reference>
<dbReference type="SMART" id="SM00829">
    <property type="entry name" value="PKS_ER"/>
    <property type="match status" value="1"/>
</dbReference>
<dbReference type="RefSeq" id="WP_232653110.1">
    <property type="nucleotide sequence ID" value="NZ_JAJSBI010000024.1"/>
</dbReference>
<evidence type="ECO:0000259" key="3">
    <source>
        <dbReference type="SMART" id="SM00829"/>
    </source>
</evidence>
<keyword evidence="5" id="KW-1185">Reference proteome</keyword>
<dbReference type="GO" id="GO:0070402">
    <property type="term" value="F:NADPH binding"/>
    <property type="evidence" value="ECO:0007669"/>
    <property type="project" value="TreeGrafter"/>
</dbReference>
<dbReference type="InterPro" id="IPR011032">
    <property type="entry name" value="GroES-like_sf"/>
</dbReference>
<organism evidence="4 5">
    <name type="scientific">Streptomyces guryensis</name>
    <dbReference type="NCBI Taxonomy" id="2886947"/>
    <lineage>
        <taxon>Bacteria</taxon>
        <taxon>Bacillati</taxon>
        <taxon>Actinomycetota</taxon>
        <taxon>Actinomycetes</taxon>
        <taxon>Kitasatosporales</taxon>
        <taxon>Streptomycetaceae</taxon>
        <taxon>Streptomyces</taxon>
    </lineage>
</organism>
<evidence type="ECO:0000313" key="5">
    <source>
        <dbReference type="Proteomes" id="UP001108029"/>
    </source>
</evidence>
<dbReference type="GO" id="GO:0005829">
    <property type="term" value="C:cytosol"/>
    <property type="evidence" value="ECO:0007669"/>
    <property type="project" value="TreeGrafter"/>
</dbReference>
<dbReference type="GO" id="GO:0003960">
    <property type="term" value="F:quinone reductase (NADPH) activity"/>
    <property type="evidence" value="ECO:0007669"/>
    <property type="project" value="TreeGrafter"/>
</dbReference>
<dbReference type="InterPro" id="IPR036291">
    <property type="entry name" value="NAD(P)-bd_dom_sf"/>
</dbReference>
<evidence type="ECO:0000313" key="4">
    <source>
        <dbReference type="EMBL" id="MCD9878909.1"/>
    </source>
</evidence>
<dbReference type="InterPro" id="IPR013149">
    <property type="entry name" value="ADH-like_C"/>
</dbReference>
<dbReference type="SUPFAM" id="SSF51735">
    <property type="entry name" value="NAD(P)-binding Rossmann-fold domains"/>
    <property type="match status" value="1"/>
</dbReference>
<dbReference type="Gene3D" id="3.90.180.10">
    <property type="entry name" value="Medium-chain alcohol dehydrogenases, catalytic domain"/>
    <property type="match status" value="1"/>
</dbReference>
<dbReference type="Proteomes" id="UP001108029">
    <property type="component" value="Unassembled WGS sequence"/>
</dbReference>
<dbReference type="Pfam" id="PF00107">
    <property type="entry name" value="ADH_zinc_N"/>
    <property type="match status" value="1"/>
</dbReference>
<keyword evidence="2" id="KW-0560">Oxidoreductase</keyword>
<dbReference type="SUPFAM" id="SSF50129">
    <property type="entry name" value="GroES-like"/>
    <property type="match status" value="1"/>
</dbReference>
<accession>A0A9Q3ZA25</accession>